<accession>A0AAU7YQE6</accession>
<protein>
    <submittedName>
        <fullName evidence="1">Uncharacterized protein</fullName>
    </submittedName>
</protein>
<proteinExistence type="predicted"/>
<evidence type="ECO:0000313" key="1">
    <source>
        <dbReference type="EMBL" id="XCA47365.1"/>
    </source>
</evidence>
<sequence length="138" mass="15566">MSLLVFSPKCKHSMDVITFINSHNQLKQIVHYHNVSELGIPPQYRSKITRVPTMLTKHGKILVGKEIHNWLESLLPVRELETCGFGGGPNTTTLDGEGTDEMFTIDNYGRSLQPPMTAELEAKINRKVEDVAYTDIKN</sequence>
<dbReference type="EMBL" id="PP911589">
    <property type="protein sequence ID" value="XCA47365.1"/>
    <property type="molecule type" value="Genomic_DNA"/>
</dbReference>
<name>A0AAU7YQE6_9PHYC</name>
<reference evidence="1" key="1">
    <citation type="submission" date="2024-06" db="EMBL/GenBank/DDBJ databases">
        <title>Evidence of context-dependent and transient costs of resisting viral infection in isolates of the marine microalga Micromonas sp. (class Mamiellophyceae).</title>
        <authorList>
            <person name="Bedi de Silva A."/>
            <person name="Schvarcz C.R."/>
            <person name="Steward G.R."/>
            <person name="Edwards K.F."/>
        </authorList>
    </citation>
    <scope>NUCLEOTIDE SEQUENCE</scope>
    <source>
        <strain evidence="1">McV-KB2</strain>
    </source>
</reference>
<organism evidence="1">
    <name type="scientific">Micromonas commoda virus</name>
    <dbReference type="NCBI Taxonomy" id="3057169"/>
    <lineage>
        <taxon>Viruses</taxon>
        <taxon>Varidnaviria</taxon>
        <taxon>Bamfordvirae</taxon>
        <taxon>Nucleocytoviricota</taxon>
        <taxon>Megaviricetes</taxon>
        <taxon>Algavirales</taxon>
        <taxon>Phycodnaviridae</taxon>
    </lineage>
</organism>